<keyword evidence="4" id="KW-0963">Cytoplasm</keyword>
<accession>A0A8J4XS50</accession>
<evidence type="ECO:0000256" key="2">
    <source>
        <dbReference type="ARBA" id="ARBA00010305"/>
    </source>
</evidence>
<dbReference type="PANTHER" id="PTHR46321:SF1">
    <property type="entry name" value="KIF-BINDING PROTEIN"/>
    <property type="match status" value="1"/>
</dbReference>
<evidence type="ECO:0000313" key="8">
    <source>
        <dbReference type="Proteomes" id="UP000770661"/>
    </source>
</evidence>
<evidence type="ECO:0000256" key="5">
    <source>
        <dbReference type="ARBA" id="ARBA00023212"/>
    </source>
</evidence>
<dbReference type="AlphaFoldDB" id="A0A8J4XS50"/>
<protein>
    <recommendedName>
        <fullName evidence="3">KIF-binding protein</fullName>
    </recommendedName>
</protein>
<dbReference type="GO" id="GO:0021952">
    <property type="term" value="P:central nervous system projection neuron axonogenesis"/>
    <property type="evidence" value="ECO:0007669"/>
    <property type="project" value="TreeGrafter"/>
</dbReference>
<dbReference type="GO" id="GO:0005856">
    <property type="term" value="C:cytoskeleton"/>
    <property type="evidence" value="ECO:0007669"/>
    <property type="project" value="UniProtKB-SubCell"/>
</dbReference>
<comment type="similarity">
    <text evidence="2">Belongs to the KIF-binding protein family.</text>
</comment>
<dbReference type="Pfam" id="PF12309">
    <property type="entry name" value="KBP_C"/>
    <property type="match status" value="1"/>
</dbReference>
<keyword evidence="8" id="KW-1185">Reference proteome</keyword>
<keyword evidence="5" id="KW-0206">Cytoskeleton</keyword>
<dbReference type="PANTHER" id="PTHR46321">
    <property type="entry name" value="KIF1-BINDING PROTEIN"/>
    <property type="match status" value="1"/>
</dbReference>
<gene>
    <name evidence="7" type="primary">KBP_0</name>
    <name evidence="7" type="ORF">GWK47_016042</name>
</gene>
<evidence type="ECO:0000256" key="6">
    <source>
        <dbReference type="SAM" id="Coils"/>
    </source>
</evidence>
<feature type="coiled-coil region" evidence="6">
    <location>
        <begin position="131"/>
        <end position="158"/>
    </location>
</feature>
<dbReference type="OrthoDB" id="409897at2759"/>
<organism evidence="7 8">
    <name type="scientific">Chionoecetes opilio</name>
    <name type="common">Atlantic snow crab</name>
    <name type="synonym">Cancer opilio</name>
    <dbReference type="NCBI Taxonomy" id="41210"/>
    <lineage>
        <taxon>Eukaryota</taxon>
        <taxon>Metazoa</taxon>
        <taxon>Ecdysozoa</taxon>
        <taxon>Arthropoda</taxon>
        <taxon>Crustacea</taxon>
        <taxon>Multicrustacea</taxon>
        <taxon>Malacostraca</taxon>
        <taxon>Eumalacostraca</taxon>
        <taxon>Eucarida</taxon>
        <taxon>Decapoda</taxon>
        <taxon>Pleocyemata</taxon>
        <taxon>Brachyura</taxon>
        <taxon>Eubrachyura</taxon>
        <taxon>Majoidea</taxon>
        <taxon>Majidae</taxon>
        <taxon>Chionoecetes</taxon>
    </lineage>
</organism>
<name>A0A8J4XS50_CHIOP</name>
<proteinExistence type="inferred from homology"/>
<dbReference type="EMBL" id="JACEEZ010021387">
    <property type="protein sequence ID" value="KAG0713528.1"/>
    <property type="molecule type" value="Genomic_DNA"/>
</dbReference>
<comment type="subcellular location">
    <subcellularLocation>
        <location evidence="1">Cytoplasm</location>
        <location evidence="1">Cytoskeleton</location>
    </subcellularLocation>
</comment>
<evidence type="ECO:0000256" key="3">
    <source>
        <dbReference type="ARBA" id="ARBA00016840"/>
    </source>
</evidence>
<dbReference type="Proteomes" id="UP000770661">
    <property type="component" value="Unassembled WGS sequence"/>
</dbReference>
<evidence type="ECO:0000313" key="7">
    <source>
        <dbReference type="EMBL" id="KAG0713528.1"/>
    </source>
</evidence>
<dbReference type="GO" id="GO:0000226">
    <property type="term" value="P:microtubule cytoskeleton organization"/>
    <property type="evidence" value="ECO:0007669"/>
    <property type="project" value="TreeGrafter"/>
</dbReference>
<reference evidence="7" key="1">
    <citation type="submission" date="2020-07" db="EMBL/GenBank/DDBJ databases">
        <title>The High-quality genome of the commercially important snow crab, Chionoecetes opilio.</title>
        <authorList>
            <person name="Jeong J.-H."/>
            <person name="Ryu S."/>
        </authorList>
    </citation>
    <scope>NUCLEOTIDE SEQUENCE</scope>
    <source>
        <strain evidence="7">MADBK_172401_WGS</strain>
        <tissue evidence="7">Digestive gland</tissue>
    </source>
</reference>
<dbReference type="InterPro" id="IPR022083">
    <property type="entry name" value="KBP"/>
</dbReference>
<keyword evidence="6" id="KW-0175">Coiled coil</keyword>
<evidence type="ECO:0000256" key="1">
    <source>
        <dbReference type="ARBA" id="ARBA00004245"/>
    </source>
</evidence>
<comment type="caution">
    <text evidence="7">The sequence shown here is derived from an EMBL/GenBank/DDBJ whole genome shotgun (WGS) entry which is preliminary data.</text>
</comment>
<evidence type="ECO:0000256" key="4">
    <source>
        <dbReference type="ARBA" id="ARBA00022490"/>
    </source>
</evidence>
<dbReference type="GO" id="GO:1990535">
    <property type="term" value="P:neuron projection maintenance"/>
    <property type="evidence" value="ECO:0007669"/>
    <property type="project" value="TreeGrafter"/>
</dbReference>
<sequence>MLGILWSNRGLYVTARHHLDRADALYTEYQQLSTKLPRSIHSLFSPCNEKGAEDKSGVPALEKLHTLTYYYLAQVYGHLGAPDRSAWYCHSTLQRQLASKDYDPLEWAINAATLSQFYQGKEKFRVARHLLASASKVLASHEAEMNTAEAETEDAAHKQEKYNQCKADVARCWGRYCLVMLQVSCERALPDDPSQPPAEQEEEDSLDEQLEFLQLEVSDLESEVAGAPVQEFDEARQLFLAGLRWLTEARQHYTLEDHASDHVSITQEMSLLYKALAFFEPSEDRRCKMHKRRVDLLTMLIKELNPQYYLHVCRQINYELAEIYSAMMDNKLALWDGEADRPSPQQTKKVNTLATSSIQHFLHYLDSLKDKTTGEQPTAYPEDALRPALVAWFHLGRLWSKLLTSEPVTKMQNYMQSLQNYKRLVEYCDRHPESQSVMAQELAICREMVQLLPLKVAQFRAMSQ</sequence>